<evidence type="ECO:0000259" key="2">
    <source>
        <dbReference type="PROSITE" id="PS50853"/>
    </source>
</evidence>
<dbReference type="InterPro" id="IPR003343">
    <property type="entry name" value="Big_2"/>
</dbReference>
<dbReference type="InterPro" id="IPR036116">
    <property type="entry name" value="FN3_sf"/>
</dbReference>
<dbReference type="Gene3D" id="2.60.40.10">
    <property type="entry name" value="Immunoglobulins"/>
    <property type="match status" value="1"/>
</dbReference>
<evidence type="ECO:0000313" key="3">
    <source>
        <dbReference type="EMBL" id="NBD24648.1"/>
    </source>
</evidence>
<dbReference type="Pfam" id="PF02368">
    <property type="entry name" value="Big_2"/>
    <property type="match status" value="1"/>
</dbReference>
<feature type="signal peptide" evidence="1">
    <location>
        <begin position="1"/>
        <end position="27"/>
    </location>
</feature>
<comment type="caution">
    <text evidence="3">The sequence shown here is derived from an EMBL/GenBank/DDBJ whole genome shotgun (WGS) entry which is preliminary data.</text>
</comment>
<evidence type="ECO:0000313" key="4">
    <source>
        <dbReference type="Proteomes" id="UP000665561"/>
    </source>
</evidence>
<dbReference type="Gene3D" id="2.60.40.1080">
    <property type="match status" value="1"/>
</dbReference>
<name>A0ABW9XQ69_9BACL</name>
<protein>
    <recommendedName>
        <fullName evidence="2">Fibronectin type-III domain-containing protein</fullName>
    </recommendedName>
</protein>
<keyword evidence="1" id="KW-0732">Signal</keyword>
<dbReference type="Pfam" id="PF00041">
    <property type="entry name" value="fn3"/>
    <property type="match status" value="1"/>
</dbReference>
<dbReference type="Proteomes" id="UP000665561">
    <property type="component" value="Unassembled WGS sequence"/>
</dbReference>
<reference evidence="3 4" key="1">
    <citation type="submission" date="2020-01" db="EMBL/GenBank/DDBJ databases">
        <title>Paenibacillus soybeanensis sp. nov. isolated from the nodules of soybean (Glycine max(L.) Merr).</title>
        <authorList>
            <person name="Wang H."/>
        </authorList>
    </citation>
    <scope>NUCLEOTIDE SEQUENCE [LARGE SCALE GENOMIC DNA]</scope>
    <source>
        <strain evidence="3 4">T1</strain>
    </source>
</reference>
<organism evidence="3 4">
    <name type="scientific">Paenibacillus glycinis</name>
    <dbReference type="NCBI Taxonomy" id="2697035"/>
    <lineage>
        <taxon>Bacteria</taxon>
        <taxon>Bacillati</taxon>
        <taxon>Bacillota</taxon>
        <taxon>Bacilli</taxon>
        <taxon>Bacillales</taxon>
        <taxon>Paenibacillaceae</taxon>
        <taxon>Paenibacillus</taxon>
    </lineage>
</organism>
<gene>
    <name evidence="3" type="ORF">GT019_12265</name>
</gene>
<dbReference type="InterPro" id="IPR003961">
    <property type="entry name" value="FN3_dom"/>
</dbReference>
<accession>A0ABW9XQ69</accession>
<dbReference type="SMART" id="SM00635">
    <property type="entry name" value="BID_2"/>
    <property type="match status" value="1"/>
</dbReference>
<dbReference type="SUPFAM" id="SSF49373">
    <property type="entry name" value="Invasin/intimin cell-adhesion fragments"/>
    <property type="match status" value="1"/>
</dbReference>
<dbReference type="Gene3D" id="2.60.120.200">
    <property type="match status" value="1"/>
</dbReference>
<dbReference type="CDD" id="cd00063">
    <property type="entry name" value="FN3"/>
    <property type="match status" value="1"/>
</dbReference>
<dbReference type="RefSeq" id="WP_161743438.1">
    <property type="nucleotide sequence ID" value="NZ_JAAAMV010000007.1"/>
</dbReference>
<proteinExistence type="predicted"/>
<evidence type="ECO:0000256" key="1">
    <source>
        <dbReference type="SAM" id="SignalP"/>
    </source>
</evidence>
<keyword evidence="4" id="KW-1185">Reference proteome</keyword>
<feature type="chain" id="PRO_5045774644" description="Fibronectin type-III domain-containing protein" evidence="1">
    <location>
        <begin position="28"/>
        <end position="1396"/>
    </location>
</feature>
<dbReference type="Gene3D" id="2.60.120.560">
    <property type="entry name" value="Exo-inulinase, domain 1"/>
    <property type="match status" value="1"/>
</dbReference>
<dbReference type="InterPro" id="IPR008964">
    <property type="entry name" value="Invasin/intimin_cell_adhesion"/>
</dbReference>
<dbReference type="SMART" id="SM00060">
    <property type="entry name" value="FN3"/>
    <property type="match status" value="1"/>
</dbReference>
<dbReference type="EMBL" id="JAAAMV010000007">
    <property type="protein sequence ID" value="NBD24648.1"/>
    <property type="molecule type" value="Genomic_DNA"/>
</dbReference>
<sequence length="1396" mass="149641">MARGKQKKAISWLLAGMLAFSSMPVLHASGEEEVPRVNLLAADMDNTFDGGTSPFTLDTATSGGAQQIVQIGGNNALEIRDASAGASTPTGVSYRQTSGTLISRINEIYRMPVGSAPVDFVLEYKLLRSAASTSPVNKDIYAQIEFSPFDDNYSVPRFPMGAATSITGTAAYTNTVPNELKAVNDADLPAYKFHIVPNGGQKQITTFRLSFSVRANTGGTDEAIVVDDLAVYELKPGAVIDAETPTVPTNVAATATDTGVSLSWTAATDNVGVTRYDIYQNGLLIAMAGGSATSYAVTGLTPNTAYAYTVKARDAAGNASALSAAAAVTTATSHSGLPAPFGDLDIGTVRIAGGASYDAAADTYSVQASGADIWGTDDAFHYVYRPWQGDGQIVARVSGIQNGVSWTKAGIMIRQNMTSQSPHAMMAVSPANGVVFEDRLQQGGNSTLTSGTVAPAPYWVKLTRVGNVITAYDSADGSLWTLVKRETVNLQETVYFGLALTSHDVNRLTTATFSNVSIGAVPPPSADYSPYPGTVETRREWLWNKAKTVSEEGGPLNIAQYTAQLYDNQNTALNLQKLDTLFQTYDAEQYKTVSKMYAYLLDGSKFSPTMISHVKSYFAQYAYAQLSQTENLRMSNYAAGYLVGQYLPDVVDLNGKSGAELKSINRANVENMIDAGVHKGWAEYESLEYSFMTYFCLNAIYQYTDEPDFKQKVKMAMDVMWFEWANDWINDAGTVISSTSRSKGDGSSASGPTWRGADHSALSWMYFGQNRAQQGIGESDSLVPAAYRPFLEYIGLVVAPSMTYSPPDMALEIGRDTSKDYSSRKTNLQNSSGRGMKVYRQAFVKPTWGLATEVTYNRVDNWIENMQAVLRWQSPQPDALFRVNADQNGSAIGNYDQPESHRVMQDGSAAIAVYKSLGGANATDNYLNAMFPDTGSIATRQEQSGWVFNDTGSMYFAFKMIKPYTWYHQSTTDPGNKVKTNASTHPTASLYNDYNILRSRADKNGWVLETADASDYADFASFKNAVLTTTSVDSSHIDEANPRLVYTSLSGDTMDLTFDQASGSYAGTHKINGTPIDYASFKLFDTPWLQQDQNSDLFTATRGGEQLTYDFANWTVTSSNDTGPVPVTGVALNSASLSLSAGQSANLIASFQPVNATNKAVAWTSSAPAVASVDATGKVTAAGPGTAVITATTADGSFAASCTVTVTVQPLFQESFAAGLGNWDLFGSTAWTITGSGAGAKLTGSTTLTGPQRAVVKSSALPYSTQDFSLSFDAASNRFRTMFRYSSSTSYYFLEFKDTKNVEMWKYPNSSTPSQVGATVDIGAAIPGFDMTEEHLYNLTAVGSQFTLTIDGVEAATFSDASLTSGGVGFALKSVGASVSLDVDQVTVMPVIQAGA</sequence>
<dbReference type="InterPro" id="IPR013783">
    <property type="entry name" value="Ig-like_fold"/>
</dbReference>
<feature type="domain" description="Fibronectin type-III" evidence="2">
    <location>
        <begin position="244"/>
        <end position="333"/>
    </location>
</feature>
<dbReference type="PROSITE" id="PS50853">
    <property type="entry name" value="FN3"/>
    <property type="match status" value="1"/>
</dbReference>
<dbReference type="SUPFAM" id="SSF49265">
    <property type="entry name" value="Fibronectin type III"/>
    <property type="match status" value="1"/>
</dbReference>